<reference evidence="3" key="1">
    <citation type="submission" date="2016-07" db="EMBL/GenBank/DDBJ databases">
        <authorList>
            <person name="Bretaudeau A."/>
        </authorList>
    </citation>
    <scope>NUCLEOTIDE SEQUENCE</scope>
    <source>
        <strain evidence="3">Rice</strain>
        <tissue evidence="3">Whole body</tissue>
    </source>
</reference>
<protein>
    <submittedName>
        <fullName evidence="3">SFRICE_025354</fullName>
    </submittedName>
</protein>
<dbReference type="GO" id="GO:0005576">
    <property type="term" value="C:extracellular region"/>
    <property type="evidence" value="ECO:0007669"/>
    <property type="project" value="InterPro"/>
</dbReference>
<gene>
    <name evidence="3" type="ORF">SFRICE_025354</name>
</gene>
<evidence type="ECO:0000313" key="3">
    <source>
        <dbReference type="EMBL" id="SOQ40246.1"/>
    </source>
</evidence>
<dbReference type="EMBL" id="ODYU01002565">
    <property type="protein sequence ID" value="SOQ40246.1"/>
    <property type="molecule type" value="Genomic_DNA"/>
</dbReference>
<dbReference type="PROSITE" id="PS50940">
    <property type="entry name" value="CHIT_BIND_II"/>
    <property type="match status" value="1"/>
</dbReference>
<feature type="signal peptide" evidence="1">
    <location>
        <begin position="1"/>
        <end position="22"/>
    </location>
</feature>
<dbReference type="AlphaFoldDB" id="A0A2H1VHG7"/>
<dbReference type="InterPro" id="IPR002557">
    <property type="entry name" value="Chitin-bd_dom"/>
</dbReference>
<organism evidence="3">
    <name type="scientific">Spodoptera frugiperda</name>
    <name type="common">Fall armyworm</name>
    <dbReference type="NCBI Taxonomy" id="7108"/>
    <lineage>
        <taxon>Eukaryota</taxon>
        <taxon>Metazoa</taxon>
        <taxon>Ecdysozoa</taxon>
        <taxon>Arthropoda</taxon>
        <taxon>Hexapoda</taxon>
        <taxon>Insecta</taxon>
        <taxon>Pterygota</taxon>
        <taxon>Neoptera</taxon>
        <taxon>Endopterygota</taxon>
        <taxon>Lepidoptera</taxon>
        <taxon>Glossata</taxon>
        <taxon>Ditrysia</taxon>
        <taxon>Noctuoidea</taxon>
        <taxon>Noctuidae</taxon>
        <taxon>Amphipyrinae</taxon>
        <taxon>Spodoptera</taxon>
    </lineage>
</organism>
<feature type="domain" description="Chitin-binding type-2" evidence="2">
    <location>
        <begin position="23"/>
        <end position="85"/>
    </location>
</feature>
<dbReference type="Gene3D" id="2.170.140.10">
    <property type="entry name" value="Chitin binding domain"/>
    <property type="match status" value="1"/>
</dbReference>
<sequence length="88" mass="9597">MMKTTIGLLAIIASCFVWHVYATANCTATGPGRYVEPNDSTCKNYTLCVYLPANNTYLAYNYVCPSTSLFDPNLARCTSNYTCSTNAG</sequence>
<accession>A0A2H1VHG7</accession>
<evidence type="ECO:0000259" key="2">
    <source>
        <dbReference type="PROSITE" id="PS50940"/>
    </source>
</evidence>
<dbReference type="GO" id="GO:0008061">
    <property type="term" value="F:chitin binding"/>
    <property type="evidence" value="ECO:0007669"/>
    <property type="project" value="InterPro"/>
</dbReference>
<keyword evidence="1" id="KW-0732">Signal</keyword>
<name>A0A2H1VHG7_SPOFR</name>
<feature type="chain" id="PRO_5013836814" evidence="1">
    <location>
        <begin position="23"/>
        <end position="88"/>
    </location>
</feature>
<evidence type="ECO:0000256" key="1">
    <source>
        <dbReference type="SAM" id="SignalP"/>
    </source>
</evidence>
<proteinExistence type="predicted"/>
<dbReference type="PROSITE" id="PS51257">
    <property type="entry name" value="PROKAR_LIPOPROTEIN"/>
    <property type="match status" value="1"/>
</dbReference>